<keyword evidence="1" id="KW-0812">Transmembrane</keyword>
<keyword evidence="1" id="KW-1133">Transmembrane helix</keyword>
<dbReference type="AlphaFoldDB" id="A0A5S3V9T3"/>
<reference evidence="2 3" key="1">
    <citation type="submission" date="2018-01" db="EMBL/GenBank/DDBJ databases">
        <authorList>
            <person name="Paulsen S."/>
            <person name="Gram L.K."/>
        </authorList>
    </citation>
    <scope>NUCLEOTIDE SEQUENCE [LARGE SCALE GENOMIC DNA]</scope>
    <source>
        <strain evidence="2 3">S3790</strain>
    </source>
</reference>
<evidence type="ECO:0000313" key="2">
    <source>
        <dbReference type="EMBL" id="TMO68246.1"/>
    </source>
</evidence>
<evidence type="ECO:0008006" key="4">
    <source>
        <dbReference type="Google" id="ProtNLM"/>
    </source>
</evidence>
<dbReference type="Pfam" id="PF11399">
    <property type="entry name" value="DUF3192"/>
    <property type="match status" value="1"/>
</dbReference>
<comment type="caution">
    <text evidence="2">The sequence shown here is derived from an EMBL/GenBank/DDBJ whole genome shotgun (WGS) entry which is preliminary data.</text>
</comment>
<proteinExistence type="predicted"/>
<gene>
    <name evidence="2" type="ORF">CWC19_10415</name>
</gene>
<reference evidence="3" key="2">
    <citation type="submission" date="2019-06" db="EMBL/GenBank/DDBJ databases">
        <title>Co-occurence of chitin degradation, pigmentation and bioactivity in marine Pseudoalteromonas.</title>
        <authorList>
            <person name="Sonnenschein E.C."/>
            <person name="Bech P.K."/>
        </authorList>
    </citation>
    <scope>NUCLEOTIDE SEQUENCE [LARGE SCALE GENOMIC DNA]</scope>
    <source>
        <strain evidence="3">S3790</strain>
    </source>
</reference>
<dbReference type="Proteomes" id="UP000307217">
    <property type="component" value="Unassembled WGS sequence"/>
</dbReference>
<accession>A0A5S3V9T3</accession>
<dbReference type="InterPro" id="IPR021534">
    <property type="entry name" value="DUF3192"/>
</dbReference>
<protein>
    <recommendedName>
        <fullName evidence="4">DUF3192 domain-containing protein</fullName>
    </recommendedName>
</protein>
<sequence>MIKKVLQYIVLGLAVYAVIVMLVINFYKDDPQAMIWQDREAFNNRFISKLEIGQEKTIDGVLKTLGSPDLTFAKKDDDNVVQIIYYRTQLVKSDGITTRDECTGLLFENGKLTLWGPSASVAYEKAFN</sequence>
<dbReference type="EMBL" id="PNBX01000042">
    <property type="protein sequence ID" value="TMO68246.1"/>
    <property type="molecule type" value="Genomic_DNA"/>
</dbReference>
<name>A0A5S3V9T3_9GAMM</name>
<feature type="transmembrane region" description="Helical" evidence="1">
    <location>
        <begin position="6"/>
        <end position="27"/>
    </location>
</feature>
<keyword evidence="1" id="KW-0472">Membrane</keyword>
<dbReference type="OrthoDB" id="6399368at2"/>
<organism evidence="2 3">
    <name type="scientific">Pseudoalteromonas aurantia</name>
    <dbReference type="NCBI Taxonomy" id="43654"/>
    <lineage>
        <taxon>Bacteria</taxon>
        <taxon>Pseudomonadati</taxon>
        <taxon>Pseudomonadota</taxon>
        <taxon>Gammaproteobacteria</taxon>
        <taxon>Alteromonadales</taxon>
        <taxon>Pseudoalteromonadaceae</taxon>
        <taxon>Pseudoalteromonas</taxon>
    </lineage>
</organism>
<evidence type="ECO:0000256" key="1">
    <source>
        <dbReference type="SAM" id="Phobius"/>
    </source>
</evidence>
<evidence type="ECO:0000313" key="3">
    <source>
        <dbReference type="Proteomes" id="UP000307217"/>
    </source>
</evidence>
<dbReference type="RefSeq" id="WP_138591821.1">
    <property type="nucleotide sequence ID" value="NZ_PNBX01000042.1"/>
</dbReference>